<keyword evidence="3" id="KW-1185">Reference proteome</keyword>
<dbReference type="AlphaFoldDB" id="A0A8H7QZ39"/>
<comment type="caution">
    <text evidence="2">The sequence shown here is derived from an EMBL/GenBank/DDBJ whole genome shotgun (WGS) entry which is preliminary data.</text>
</comment>
<feature type="compositionally biased region" description="Low complexity" evidence="1">
    <location>
        <begin position="43"/>
        <end position="81"/>
    </location>
</feature>
<dbReference type="OrthoDB" id="2251862at2759"/>
<evidence type="ECO:0000313" key="2">
    <source>
        <dbReference type="EMBL" id="KAG2201452.1"/>
    </source>
</evidence>
<dbReference type="Proteomes" id="UP000603453">
    <property type="component" value="Unassembled WGS sequence"/>
</dbReference>
<gene>
    <name evidence="2" type="ORF">INT47_001501</name>
</gene>
<reference evidence="2" key="1">
    <citation type="submission" date="2020-12" db="EMBL/GenBank/DDBJ databases">
        <title>Metabolic potential, ecology and presence of endohyphal bacteria is reflected in genomic diversity of Mucoromycotina.</title>
        <authorList>
            <person name="Muszewska A."/>
            <person name="Okrasinska A."/>
            <person name="Steczkiewicz K."/>
            <person name="Drgas O."/>
            <person name="Orlowska M."/>
            <person name="Perlinska-Lenart U."/>
            <person name="Aleksandrzak-Piekarczyk T."/>
            <person name="Szatraj K."/>
            <person name="Zielenkiewicz U."/>
            <person name="Pilsyk S."/>
            <person name="Malc E."/>
            <person name="Mieczkowski P."/>
            <person name="Kruszewska J.S."/>
            <person name="Biernat P."/>
            <person name="Pawlowska J."/>
        </authorList>
    </citation>
    <scope>NUCLEOTIDE SEQUENCE</scope>
    <source>
        <strain evidence="2">WA0000017839</strain>
    </source>
</reference>
<evidence type="ECO:0000313" key="3">
    <source>
        <dbReference type="Proteomes" id="UP000603453"/>
    </source>
</evidence>
<proteinExistence type="predicted"/>
<dbReference type="EMBL" id="JAEPRD010000071">
    <property type="protein sequence ID" value="KAG2201452.1"/>
    <property type="molecule type" value="Genomic_DNA"/>
</dbReference>
<protein>
    <submittedName>
        <fullName evidence="2">Uncharacterized protein</fullName>
    </submittedName>
</protein>
<name>A0A8H7QZ39_9FUNG</name>
<feature type="region of interest" description="Disordered" evidence="1">
    <location>
        <begin position="35"/>
        <end position="81"/>
    </location>
</feature>
<organism evidence="2 3">
    <name type="scientific">Mucor saturninus</name>
    <dbReference type="NCBI Taxonomy" id="64648"/>
    <lineage>
        <taxon>Eukaryota</taxon>
        <taxon>Fungi</taxon>
        <taxon>Fungi incertae sedis</taxon>
        <taxon>Mucoromycota</taxon>
        <taxon>Mucoromycotina</taxon>
        <taxon>Mucoromycetes</taxon>
        <taxon>Mucorales</taxon>
        <taxon>Mucorineae</taxon>
        <taxon>Mucoraceae</taxon>
        <taxon>Mucor</taxon>
    </lineage>
</organism>
<evidence type="ECO:0000256" key="1">
    <source>
        <dbReference type="SAM" id="MobiDB-lite"/>
    </source>
</evidence>
<accession>A0A8H7QZ39</accession>
<sequence>MDSTDFWKEQARSKVMSDTLASCSALVDQIIVEETPHVDRSSDSPSATTSTSDASTSQNENNWENTNKNNTSSHSNATNTISNSLLPSSTTSFDNDNSNDSSFYESISPWLIHNINVTDLFRTYQQQISPTDSTFKIETDLQEILALSDIFFLAPNKHSTLKSQVFGLDTLHSLCNHILSDLMETTDSTENNRLTDDEFMIITRTIYELDVKTKSVTEAKLDLLSLSARMTGNKAGVVEGIANL</sequence>